<reference evidence="1 2" key="1">
    <citation type="submission" date="2023-12" db="EMBL/GenBank/DDBJ databases">
        <title>A high-quality genome assembly for Dillenia turbinata (Dilleniales).</title>
        <authorList>
            <person name="Chanderbali A."/>
        </authorList>
    </citation>
    <scope>NUCLEOTIDE SEQUENCE [LARGE SCALE GENOMIC DNA]</scope>
    <source>
        <strain evidence="1">LSX21</strain>
        <tissue evidence="1">Leaf</tissue>
    </source>
</reference>
<proteinExistence type="predicted"/>
<dbReference type="Proteomes" id="UP001370490">
    <property type="component" value="Unassembled WGS sequence"/>
</dbReference>
<gene>
    <name evidence="1" type="ORF">RJ641_005204</name>
</gene>
<name>A0AAN8VCD4_9MAGN</name>
<organism evidence="1 2">
    <name type="scientific">Dillenia turbinata</name>
    <dbReference type="NCBI Taxonomy" id="194707"/>
    <lineage>
        <taxon>Eukaryota</taxon>
        <taxon>Viridiplantae</taxon>
        <taxon>Streptophyta</taxon>
        <taxon>Embryophyta</taxon>
        <taxon>Tracheophyta</taxon>
        <taxon>Spermatophyta</taxon>
        <taxon>Magnoliopsida</taxon>
        <taxon>eudicotyledons</taxon>
        <taxon>Gunneridae</taxon>
        <taxon>Pentapetalae</taxon>
        <taxon>Dilleniales</taxon>
        <taxon>Dilleniaceae</taxon>
        <taxon>Dillenia</taxon>
    </lineage>
</organism>
<sequence length="72" mass="8152">MLAEVKSVHTEKVASSDEEFAKSRHVYGAWEQYLGLVYSDNNPKRSYTANQVRIFTAVNFLSMQLVDAPISL</sequence>
<evidence type="ECO:0000313" key="2">
    <source>
        <dbReference type="Proteomes" id="UP001370490"/>
    </source>
</evidence>
<comment type="caution">
    <text evidence="1">The sequence shown here is derived from an EMBL/GenBank/DDBJ whole genome shotgun (WGS) entry which is preliminary data.</text>
</comment>
<accession>A0AAN8VCD4</accession>
<evidence type="ECO:0000313" key="1">
    <source>
        <dbReference type="EMBL" id="KAK6928999.1"/>
    </source>
</evidence>
<dbReference type="AlphaFoldDB" id="A0AAN8VCD4"/>
<keyword evidence="2" id="KW-1185">Reference proteome</keyword>
<protein>
    <submittedName>
        <fullName evidence="1">Uncharacterized protein</fullName>
    </submittedName>
</protein>
<dbReference type="EMBL" id="JBAMMX010000013">
    <property type="protein sequence ID" value="KAK6928999.1"/>
    <property type="molecule type" value="Genomic_DNA"/>
</dbReference>